<organism evidence="4 5">
    <name type="scientific">Venturia effusa</name>
    <dbReference type="NCBI Taxonomy" id="50376"/>
    <lineage>
        <taxon>Eukaryota</taxon>
        <taxon>Fungi</taxon>
        <taxon>Dikarya</taxon>
        <taxon>Ascomycota</taxon>
        <taxon>Pezizomycotina</taxon>
        <taxon>Dothideomycetes</taxon>
        <taxon>Pleosporomycetidae</taxon>
        <taxon>Venturiales</taxon>
        <taxon>Venturiaceae</taxon>
        <taxon>Venturia</taxon>
    </lineage>
</organism>
<sequence length="263" mass="28203">MAASILRGTAYITGAGSGIGQFTAYAFARYGVKKMALTDIKSENLETTVSRLKKEHSDVEVEAIQMDASREEDVDGSIAQTVKRFGRLDFAVNNAGIGGPPKQTTEVELSEWQKLMDVNLNGVWLCQRAQLRQMLKQDALSLREGRGTIINVSSMLGTTASAPATPATAYTASKHGVMGLTKTDAIFYAPKHIRINAMCPGYIATPLLKSATMSGVMRGELDKVPMGRFGEMEEIADGIVFLASPMSSFMCGQGLVVDGGYCA</sequence>
<dbReference type="SUPFAM" id="SSF51735">
    <property type="entry name" value="NAD(P)-binding Rossmann-fold domains"/>
    <property type="match status" value="1"/>
</dbReference>
<evidence type="ECO:0000256" key="3">
    <source>
        <dbReference type="ARBA" id="ARBA00023002"/>
    </source>
</evidence>
<evidence type="ECO:0000256" key="1">
    <source>
        <dbReference type="ARBA" id="ARBA00006484"/>
    </source>
</evidence>
<evidence type="ECO:0000313" key="4">
    <source>
        <dbReference type="EMBL" id="QDS70006.1"/>
    </source>
</evidence>
<dbReference type="InterPro" id="IPR036291">
    <property type="entry name" value="NAD(P)-bd_dom_sf"/>
</dbReference>
<dbReference type="AlphaFoldDB" id="A0A517L313"/>
<evidence type="ECO:0000313" key="5">
    <source>
        <dbReference type="Proteomes" id="UP000316270"/>
    </source>
</evidence>
<proteinExistence type="inferred from homology"/>
<dbReference type="Pfam" id="PF13561">
    <property type="entry name" value="adh_short_C2"/>
    <property type="match status" value="1"/>
</dbReference>
<reference evidence="4 5" key="1">
    <citation type="submission" date="2019-07" db="EMBL/GenBank/DDBJ databases">
        <title>Finished genome of Venturia effusa.</title>
        <authorList>
            <person name="Young C.A."/>
            <person name="Cox M.P."/>
            <person name="Ganley A.R.D."/>
            <person name="David W.J."/>
        </authorList>
    </citation>
    <scope>NUCLEOTIDE SEQUENCE [LARGE SCALE GENOMIC DNA]</scope>
    <source>
        <strain evidence="5">albino</strain>
    </source>
</reference>
<dbReference type="FunFam" id="3.40.50.720:FF:000084">
    <property type="entry name" value="Short-chain dehydrogenase reductase"/>
    <property type="match status" value="1"/>
</dbReference>
<dbReference type="PRINTS" id="PR00080">
    <property type="entry name" value="SDRFAMILY"/>
</dbReference>
<dbReference type="Gene3D" id="3.40.50.720">
    <property type="entry name" value="NAD(P)-binding Rossmann-like Domain"/>
    <property type="match status" value="1"/>
</dbReference>
<protein>
    <submittedName>
        <fullName evidence="4">Uncharacterized protein</fullName>
    </submittedName>
</protein>
<name>A0A517L313_9PEZI</name>
<evidence type="ECO:0000256" key="2">
    <source>
        <dbReference type="ARBA" id="ARBA00022857"/>
    </source>
</evidence>
<comment type="similarity">
    <text evidence="1">Belongs to the short-chain dehydrogenases/reductases (SDR) family.</text>
</comment>
<gene>
    <name evidence="4" type="ORF">FKW77_003512</name>
</gene>
<dbReference type="GO" id="GO:0016491">
    <property type="term" value="F:oxidoreductase activity"/>
    <property type="evidence" value="ECO:0007669"/>
    <property type="project" value="UniProtKB-KW"/>
</dbReference>
<keyword evidence="2" id="KW-0521">NADP</keyword>
<keyword evidence="5" id="KW-1185">Reference proteome</keyword>
<keyword evidence="3" id="KW-0560">Oxidoreductase</keyword>
<dbReference type="InterPro" id="IPR002347">
    <property type="entry name" value="SDR_fam"/>
</dbReference>
<accession>A0A517L313</accession>
<dbReference type="PANTHER" id="PTHR24321">
    <property type="entry name" value="DEHYDROGENASES, SHORT CHAIN"/>
    <property type="match status" value="1"/>
</dbReference>
<dbReference type="CDD" id="cd05233">
    <property type="entry name" value="SDR_c"/>
    <property type="match status" value="1"/>
</dbReference>
<dbReference type="PANTHER" id="PTHR24321:SF12">
    <property type="entry name" value="SHORT-CHAIN DEHYDROGENASE_REDUCTASE FAMILY, PUTATIVE (AFU_ORTHOLOGUE AFUA_5G14340)-RELATED"/>
    <property type="match status" value="1"/>
</dbReference>
<dbReference type="EMBL" id="CP042188">
    <property type="protein sequence ID" value="QDS70006.1"/>
    <property type="molecule type" value="Genomic_DNA"/>
</dbReference>
<dbReference type="OrthoDB" id="5840532at2759"/>
<dbReference type="STRING" id="50376.A0A517L313"/>
<dbReference type="PRINTS" id="PR00081">
    <property type="entry name" value="GDHRDH"/>
</dbReference>
<dbReference type="Proteomes" id="UP000316270">
    <property type="component" value="Chromosome 4"/>
</dbReference>